<dbReference type="InterPro" id="IPR042622">
    <property type="entry name" value="Znf106"/>
</dbReference>
<dbReference type="InterPro" id="IPR018391">
    <property type="entry name" value="PQQ_b-propeller_rpt"/>
</dbReference>
<protein>
    <submittedName>
        <fullName evidence="1">Uncharacterized protein</fullName>
    </submittedName>
</protein>
<accession>A0AAD8EA99</accession>
<dbReference type="GO" id="GO:0003723">
    <property type="term" value="F:RNA binding"/>
    <property type="evidence" value="ECO:0007669"/>
    <property type="project" value="InterPro"/>
</dbReference>
<dbReference type="PANTHER" id="PTHR14435:SF2">
    <property type="entry name" value="ZINC FINGER PROTEIN 106"/>
    <property type="match status" value="1"/>
</dbReference>
<dbReference type="PANTHER" id="PTHR14435">
    <property type="entry name" value="ZINC FINGER PROTEIN 106"/>
    <property type="match status" value="1"/>
</dbReference>
<keyword evidence="2" id="KW-1185">Reference proteome</keyword>
<dbReference type="Proteomes" id="UP001233999">
    <property type="component" value="Unassembled WGS sequence"/>
</dbReference>
<dbReference type="EMBL" id="JASPKZ010007798">
    <property type="protein sequence ID" value="KAJ9582449.1"/>
    <property type="molecule type" value="Genomic_DNA"/>
</dbReference>
<feature type="non-terminal residue" evidence="1">
    <location>
        <position position="307"/>
    </location>
</feature>
<organism evidence="1 2">
    <name type="scientific">Diploptera punctata</name>
    <name type="common">Pacific beetle cockroach</name>
    <dbReference type="NCBI Taxonomy" id="6984"/>
    <lineage>
        <taxon>Eukaryota</taxon>
        <taxon>Metazoa</taxon>
        <taxon>Ecdysozoa</taxon>
        <taxon>Arthropoda</taxon>
        <taxon>Hexapoda</taxon>
        <taxon>Insecta</taxon>
        <taxon>Pterygota</taxon>
        <taxon>Neoptera</taxon>
        <taxon>Polyneoptera</taxon>
        <taxon>Dictyoptera</taxon>
        <taxon>Blattodea</taxon>
        <taxon>Blaberoidea</taxon>
        <taxon>Blaberidae</taxon>
        <taxon>Diplopterinae</taxon>
        <taxon>Diploptera</taxon>
    </lineage>
</organism>
<dbReference type="Gene3D" id="2.130.10.10">
    <property type="entry name" value="YVTN repeat-like/Quinoprotein amine dehydrogenase"/>
    <property type="match status" value="1"/>
</dbReference>
<dbReference type="InterPro" id="IPR036322">
    <property type="entry name" value="WD40_repeat_dom_sf"/>
</dbReference>
<dbReference type="GO" id="GO:0017124">
    <property type="term" value="F:SH3 domain binding"/>
    <property type="evidence" value="ECO:0007669"/>
    <property type="project" value="TreeGrafter"/>
</dbReference>
<dbReference type="SMART" id="SM00320">
    <property type="entry name" value="WD40"/>
    <property type="match status" value="3"/>
</dbReference>
<dbReference type="GO" id="GO:0016020">
    <property type="term" value="C:membrane"/>
    <property type="evidence" value="ECO:0007669"/>
    <property type="project" value="TreeGrafter"/>
</dbReference>
<dbReference type="GO" id="GO:0005829">
    <property type="term" value="C:cytosol"/>
    <property type="evidence" value="ECO:0007669"/>
    <property type="project" value="TreeGrafter"/>
</dbReference>
<dbReference type="SUPFAM" id="SSF50978">
    <property type="entry name" value="WD40 repeat-like"/>
    <property type="match status" value="1"/>
</dbReference>
<dbReference type="InterPro" id="IPR001680">
    <property type="entry name" value="WD40_rpt"/>
</dbReference>
<dbReference type="AlphaFoldDB" id="A0AAD8EA99"/>
<name>A0AAD8EA99_DIPPU</name>
<dbReference type="InterPro" id="IPR015943">
    <property type="entry name" value="WD40/YVTN_repeat-like_dom_sf"/>
</dbReference>
<reference evidence="1" key="2">
    <citation type="submission" date="2023-05" db="EMBL/GenBank/DDBJ databases">
        <authorList>
            <person name="Fouks B."/>
        </authorList>
    </citation>
    <scope>NUCLEOTIDE SEQUENCE</scope>
    <source>
        <strain evidence="1">Stay&amp;Tobe</strain>
        <tissue evidence="1">Testes</tissue>
    </source>
</reference>
<evidence type="ECO:0000313" key="1">
    <source>
        <dbReference type="EMBL" id="KAJ9582449.1"/>
    </source>
</evidence>
<comment type="caution">
    <text evidence="1">The sequence shown here is derived from an EMBL/GenBank/DDBJ whole genome shotgun (WGS) entry which is preliminary data.</text>
</comment>
<evidence type="ECO:0000313" key="2">
    <source>
        <dbReference type="Proteomes" id="UP001233999"/>
    </source>
</evidence>
<gene>
    <name evidence="1" type="ORF">L9F63_003207</name>
</gene>
<proteinExistence type="predicted"/>
<reference evidence="1" key="1">
    <citation type="journal article" date="2023" name="IScience">
        <title>Live-bearing cockroach genome reveals convergent evolutionary mechanisms linked to viviparity in insects and beyond.</title>
        <authorList>
            <person name="Fouks B."/>
            <person name="Harrison M.C."/>
            <person name="Mikhailova A.A."/>
            <person name="Marchal E."/>
            <person name="English S."/>
            <person name="Carruthers M."/>
            <person name="Jennings E.C."/>
            <person name="Chiamaka E.L."/>
            <person name="Frigard R.A."/>
            <person name="Pippel M."/>
            <person name="Attardo G.M."/>
            <person name="Benoit J.B."/>
            <person name="Bornberg-Bauer E."/>
            <person name="Tobe S.S."/>
        </authorList>
    </citation>
    <scope>NUCLEOTIDE SEQUENCE</scope>
    <source>
        <strain evidence="1">Stay&amp;Tobe</strain>
    </source>
</reference>
<sequence>NCSIKTVGRHVLAASEDGNVYCYSLKSGKFKRKYEGHTGAVTCLIVIECNNSSNISSDTEGTDGEQTMPDIFFSGSLDKHLCHFNFKTGELMQKPVDIGSPIQCMDQNLGNVYIGTKLGELFRYNIKKSSLIGEPIKIGREAVLTLKATKEGPRQVLIVGTRNKPITVRDASTGLLLRTMNNNWSSTVYSLVLTTSVVYYGTKTGIIPAVEFSSGDEVSRFQAGSSGIVCMRIYNNLLFAACYDGNIYVFSIQDKKQVSCIPGPGKMLLCMDIVKNRIIAASKDSNKLEAWGFPQEIRNHLKEAKHR</sequence>
<dbReference type="SMART" id="SM00564">
    <property type="entry name" value="PQQ"/>
    <property type="match status" value="4"/>
</dbReference>